<evidence type="ECO:0000313" key="2">
    <source>
        <dbReference type="EMBL" id="THU96551.1"/>
    </source>
</evidence>
<feature type="region of interest" description="Disordered" evidence="1">
    <location>
        <begin position="337"/>
        <end position="398"/>
    </location>
</feature>
<accession>A0A4S8M3Q5</accession>
<feature type="region of interest" description="Disordered" evidence="1">
    <location>
        <begin position="153"/>
        <end position="214"/>
    </location>
</feature>
<feature type="compositionally biased region" description="Polar residues" evidence="1">
    <location>
        <begin position="186"/>
        <end position="199"/>
    </location>
</feature>
<proteinExistence type="predicted"/>
<organism evidence="2 3">
    <name type="scientific">Dendrothele bispora (strain CBS 962.96)</name>
    <dbReference type="NCBI Taxonomy" id="1314807"/>
    <lineage>
        <taxon>Eukaryota</taxon>
        <taxon>Fungi</taxon>
        <taxon>Dikarya</taxon>
        <taxon>Basidiomycota</taxon>
        <taxon>Agaricomycotina</taxon>
        <taxon>Agaricomycetes</taxon>
        <taxon>Agaricomycetidae</taxon>
        <taxon>Agaricales</taxon>
        <taxon>Agaricales incertae sedis</taxon>
        <taxon>Dendrothele</taxon>
    </lineage>
</organism>
<name>A0A4S8M3Q5_DENBC</name>
<feature type="compositionally biased region" description="Acidic residues" evidence="1">
    <location>
        <begin position="360"/>
        <end position="370"/>
    </location>
</feature>
<evidence type="ECO:0008006" key="4">
    <source>
        <dbReference type="Google" id="ProtNLM"/>
    </source>
</evidence>
<evidence type="ECO:0000313" key="3">
    <source>
        <dbReference type="Proteomes" id="UP000297245"/>
    </source>
</evidence>
<reference evidence="2 3" key="1">
    <citation type="journal article" date="2019" name="Nat. Ecol. Evol.">
        <title>Megaphylogeny resolves global patterns of mushroom evolution.</title>
        <authorList>
            <person name="Varga T."/>
            <person name="Krizsan K."/>
            <person name="Foldi C."/>
            <person name="Dima B."/>
            <person name="Sanchez-Garcia M."/>
            <person name="Sanchez-Ramirez S."/>
            <person name="Szollosi G.J."/>
            <person name="Szarkandi J.G."/>
            <person name="Papp V."/>
            <person name="Albert L."/>
            <person name="Andreopoulos W."/>
            <person name="Angelini C."/>
            <person name="Antonin V."/>
            <person name="Barry K.W."/>
            <person name="Bougher N.L."/>
            <person name="Buchanan P."/>
            <person name="Buyck B."/>
            <person name="Bense V."/>
            <person name="Catcheside P."/>
            <person name="Chovatia M."/>
            <person name="Cooper J."/>
            <person name="Damon W."/>
            <person name="Desjardin D."/>
            <person name="Finy P."/>
            <person name="Geml J."/>
            <person name="Haridas S."/>
            <person name="Hughes K."/>
            <person name="Justo A."/>
            <person name="Karasinski D."/>
            <person name="Kautmanova I."/>
            <person name="Kiss B."/>
            <person name="Kocsube S."/>
            <person name="Kotiranta H."/>
            <person name="LaButti K.M."/>
            <person name="Lechner B.E."/>
            <person name="Liimatainen K."/>
            <person name="Lipzen A."/>
            <person name="Lukacs Z."/>
            <person name="Mihaltcheva S."/>
            <person name="Morgado L.N."/>
            <person name="Niskanen T."/>
            <person name="Noordeloos M.E."/>
            <person name="Ohm R.A."/>
            <person name="Ortiz-Santana B."/>
            <person name="Ovrebo C."/>
            <person name="Racz N."/>
            <person name="Riley R."/>
            <person name="Savchenko A."/>
            <person name="Shiryaev A."/>
            <person name="Soop K."/>
            <person name="Spirin V."/>
            <person name="Szebenyi C."/>
            <person name="Tomsovsky M."/>
            <person name="Tulloss R.E."/>
            <person name="Uehling J."/>
            <person name="Grigoriev I.V."/>
            <person name="Vagvolgyi C."/>
            <person name="Papp T."/>
            <person name="Martin F.M."/>
            <person name="Miettinen O."/>
            <person name="Hibbett D.S."/>
            <person name="Nagy L.G."/>
        </authorList>
    </citation>
    <scope>NUCLEOTIDE SEQUENCE [LARGE SCALE GENOMIC DNA]</scope>
    <source>
        <strain evidence="2 3">CBS 962.96</strain>
    </source>
</reference>
<sequence>MGKQKDHLDPYPPLRLEPSRANTNYVRITPINSDGNWLDFNFLAKNVALFNSLSLQQQRKGSRSSASCIAYSGAAGSGDQSSTILELEEAPTPPNASRQEQYQIKWRNMETFEAFVQAETAWETRNSEYEAGMEDVETRMAEWVDEWKAEFQKDREERKEKEAEEKRKEAERKRAERLAEADRIQEQQQVAGSSGTRSRTPPVPDVEIREKRKAQPSHQAKICERCITHKLRCRPQEKGRTLACQACREAKARCSLTELARKRFKSAPEVQDDNDDANYVLNLFTGELAAKVHEMDKKIDKNKTTAFWQYAALEEQNYRIIGLLKVLLAAAGAEIPEDLQTDSEDGEEEDDVAMGGPEGFFDDEALEVNDEEVRKEEKRAGAESDESSSEEEESEDDK</sequence>
<dbReference type="EMBL" id="ML179174">
    <property type="protein sequence ID" value="THU96551.1"/>
    <property type="molecule type" value="Genomic_DNA"/>
</dbReference>
<keyword evidence="3" id="KW-1185">Reference proteome</keyword>
<gene>
    <name evidence="2" type="ORF">K435DRAFT_797232</name>
</gene>
<feature type="compositionally biased region" description="Acidic residues" evidence="1">
    <location>
        <begin position="383"/>
        <end position="398"/>
    </location>
</feature>
<feature type="compositionally biased region" description="Acidic residues" evidence="1">
    <location>
        <begin position="337"/>
        <end position="352"/>
    </location>
</feature>
<feature type="compositionally biased region" description="Basic and acidic residues" evidence="1">
    <location>
        <begin position="153"/>
        <end position="185"/>
    </location>
</feature>
<dbReference type="Proteomes" id="UP000297245">
    <property type="component" value="Unassembled WGS sequence"/>
</dbReference>
<protein>
    <recommendedName>
        <fullName evidence="4">Zn(2)-C6 fungal-type domain-containing protein</fullName>
    </recommendedName>
</protein>
<feature type="compositionally biased region" description="Basic and acidic residues" evidence="1">
    <location>
        <begin position="371"/>
        <end position="382"/>
    </location>
</feature>
<dbReference type="AlphaFoldDB" id="A0A4S8M3Q5"/>
<evidence type="ECO:0000256" key="1">
    <source>
        <dbReference type="SAM" id="MobiDB-lite"/>
    </source>
</evidence>